<dbReference type="InterPro" id="IPR023996">
    <property type="entry name" value="TonB-dep_OMP_SusC/RagA"/>
</dbReference>
<dbReference type="GO" id="GO:0009279">
    <property type="term" value="C:cell outer membrane"/>
    <property type="evidence" value="ECO:0007669"/>
    <property type="project" value="UniProtKB-SubCell"/>
</dbReference>
<keyword evidence="10" id="KW-1185">Reference proteome</keyword>
<protein>
    <submittedName>
        <fullName evidence="9">TonB-dependent receptor</fullName>
    </submittedName>
</protein>
<evidence type="ECO:0000313" key="10">
    <source>
        <dbReference type="Proteomes" id="UP001155483"/>
    </source>
</evidence>
<dbReference type="InterPro" id="IPR008969">
    <property type="entry name" value="CarboxyPept-like_regulatory"/>
</dbReference>
<proteinExistence type="inferred from homology"/>
<dbReference type="Pfam" id="PF07715">
    <property type="entry name" value="Plug"/>
    <property type="match status" value="1"/>
</dbReference>
<organism evidence="9 10">
    <name type="scientific">Paraflavisolibacter caeni</name>
    <dbReference type="NCBI Taxonomy" id="2982496"/>
    <lineage>
        <taxon>Bacteria</taxon>
        <taxon>Pseudomonadati</taxon>
        <taxon>Bacteroidota</taxon>
        <taxon>Chitinophagia</taxon>
        <taxon>Chitinophagales</taxon>
        <taxon>Chitinophagaceae</taxon>
        <taxon>Paraflavisolibacter</taxon>
    </lineage>
</organism>
<dbReference type="Gene3D" id="2.170.130.10">
    <property type="entry name" value="TonB-dependent receptor, plug domain"/>
    <property type="match status" value="1"/>
</dbReference>
<keyword evidence="5 7" id="KW-0472">Membrane</keyword>
<reference evidence="9" key="1">
    <citation type="submission" date="2022-09" db="EMBL/GenBank/DDBJ databases">
        <authorList>
            <person name="Yuan C."/>
            <person name="Ke Z."/>
        </authorList>
    </citation>
    <scope>NUCLEOTIDE SEQUENCE</scope>
    <source>
        <strain evidence="9">LB-8</strain>
    </source>
</reference>
<keyword evidence="3 7" id="KW-1134">Transmembrane beta strand</keyword>
<dbReference type="Proteomes" id="UP001155483">
    <property type="component" value="Unassembled WGS sequence"/>
</dbReference>
<keyword evidence="2 7" id="KW-0813">Transport</keyword>
<comment type="subcellular location">
    <subcellularLocation>
        <location evidence="1 7">Cell outer membrane</location>
        <topology evidence="1 7">Multi-pass membrane protein</topology>
    </subcellularLocation>
</comment>
<dbReference type="EMBL" id="JAOTIF010000014">
    <property type="protein sequence ID" value="MCU7550638.1"/>
    <property type="molecule type" value="Genomic_DNA"/>
</dbReference>
<evidence type="ECO:0000256" key="3">
    <source>
        <dbReference type="ARBA" id="ARBA00022452"/>
    </source>
</evidence>
<keyword evidence="6 7" id="KW-0998">Cell outer membrane</keyword>
<evidence type="ECO:0000256" key="2">
    <source>
        <dbReference type="ARBA" id="ARBA00022448"/>
    </source>
</evidence>
<evidence type="ECO:0000256" key="7">
    <source>
        <dbReference type="PROSITE-ProRule" id="PRU01360"/>
    </source>
</evidence>
<dbReference type="InterPro" id="IPR036942">
    <property type="entry name" value="Beta-barrel_TonB_sf"/>
</dbReference>
<dbReference type="AlphaFoldDB" id="A0A9X2Y019"/>
<dbReference type="InterPro" id="IPR023997">
    <property type="entry name" value="TonB-dep_OMP_SusC/RagA_CS"/>
</dbReference>
<dbReference type="InterPro" id="IPR039426">
    <property type="entry name" value="TonB-dep_rcpt-like"/>
</dbReference>
<reference evidence="9" key="2">
    <citation type="submission" date="2023-04" db="EMBL/GenBank/DDBJ databases">
        <title>Paracnuella aquatica gen. nov., sp. nov., a member of the family Chitinophagaceae isolated from a hot spring.</title>
        <authorList>
            <person name="Wang C."/>
        </authorList>
    </citation>
    <scope>NUCLEOTIDE SEQUENCE</scope>
    <source>
        <strain evidence="9">LB-8</strain>
    </source>
</reference>
<gene>
    <name evidence="9" type="ORF">OCK74_16080</name>
</gene>
<keyword evidence="4 7" id="KW-0812">Transmembrane</keyword>
<dbReference type="SUPFAM" id="SSF49464">
    <property type="entry name" value="Carboxypeptidase regulatory domain-like"/>
    <property type="match status" value="1"/>
</dbReference>
<evidence type="ECO:0000256" key="1">
    <source>
        <dbReference type="ARBA" id="ARBA00004571"/>
    </source>
</evidence>
<accession>A0A9X2Y019</accession>
<evidence type="ECO:0000313" key="9">
    <source>
        <dbReference type="EMBL" id="MCU7550638.1"/>
    </source>
</evidence>
<dbReference type="InterPro" id="IPR012910">
    <property type="entry name" value="Plug_dom"/>
</dbReference>
<comment type="similarity">
    <text evidence="7">Belongs to the TonB-dependent receptor family.</text>
</comment>
<dbReference type="PROSITE" id="PS52016">
    <property type="entry name" value="TONB_DEPENDENT_REC_3"/>
    <property type="match status" value="1"/>
</dbReference>
<dbReference type="NCBIfam" id="TIGR04056">
    <property type="entry name" value="OMP_RagA_SusC"/>
    <property type="match status" value="1"/>
</dbReference>
<keyword evidence="9" id="KW-0675">Receptor</keyword>
<comment type="caution">
    <text evidence="9">The sequence shown here is derived from an EMBL/GenBank/DDBJ whole genome shotgun (WGS) entry which is preliminary data.</text>
</comment>
<name>A0A9X2Y019_9BACT</name>
<sequence>MIILRLLRGLGMPCFFLLFSLYGFAQSFPVSGKITGADGQPLAGVSIQVKGSNAGTTTKADGTFTITVPSAQSILVFSSIGYTSQEASVNGKSAIAIALKSADNNLQDVVVVGYGTRKKSDVTGAVSSISGEKLRTVQTTNLTQSLQGRIAGVEATPSGFRPGTGSSIRLRGNRSLSASNEPLYVVDGFPVSYTIDDMNPADIESVDILKDASATAIYGVRGANGVVQITTKKGKAGKISVNYQGSQSIESIIRPIQVFDASQLVDAQRQAFFADSLYTRDIKKRSATNSLYYYPDALSDMALFRNRFGSEEQWNSIKDAYTWEVYDPVNKIYRAKKRATTPEEKALLQNLQFMGGMRTDSIDIYDPSRIKSYDWLDNVGIRNGSTTNHSISVTGGSDRIKSSFSAGYFNQKGIEYGQDYTRYSIGASNDFKAARYLTFGISVNYTNATTNTSTSSYGNAIGMIPMVTPYDSAGNWVLIPNKDDQIRSAINDHNTVFDETKTNRIFGNVYGELTLFKGLKYRTMFGLDTRNSRQGKFDGSQSSIQLGSPAKASRTIINASSWVYDNILTYNTTIKSNHTINVTLLQELQNLNRTDTLIMSANNLIFESQKWYSLNRNTDALVTGSGSYAAARYMSYMGRVEYGFRNKYLLTVSNRYDNSSVLSEGNKGAWFPSASVAWQIDRENFFRSQSVLNSAKLRMGIGKVGNASIPPYQTGGPLAFTNYNWGNGQAAIGSAPLTFKTPDLGWEKTTTTNVGIDFGLLKNRINGVIDLYKSTTTDQLQQRSIPTANGVGYLFFNLGKVENKGIEVTLNTQNIVSRDFRWSTDFVFTKNKEKIVDIDGSGNSNYANLWLIDQPLQVYWGYKQEGIFQYSDTAKGGALADYYWKKSGNKGNVNYLPGRIKIFDANGDTAMSPADRIVLGSHNPDFTASIGNTLSYKNFDLNFLIHFHVGGLYRVPRPSLVGRYQTFEVNYWTPSNPSNEYQQPTSTSDIPFGWEAITYTKATYAKVKNITLSYRVPQQLTGKANINNLSFYISAVNPILIHGYSTYDPETVPYKEFPGSTTNNTGPTSYSYRSYVIGAKLDL</sequence>
<evidence type="ECO:0000259" key="8">
    <source>
        <dbReference type="Pfam" id="PF07715"/>
    </source>
</evidence>
<feature type="domain" description="TonB-dependent receptor plug" evidence="8">
    <location>
        <begin position="119"/>
        <end position="226"/>
    </location>
</feature>
<dbReference type="Gene3D" id="2.60.40.1120">
    <property type="entry name" value="Carboxypeptidase-like, regulatory domain"/>
    <property type="match status" value="1"/>
</dbReference>
<dbReference type="InterPro" id="IPR037066">
    <property type="entry name" value="Plug_dom_sf"/>
</dbReference>
<dbReference type="RefSeq" id="WP_279298077.1">
    <property type="nucleotide sequence ID" value="NZ_JAOTIF010000014.1"/>
</dbReference>
<dbReference type="Gene3D" id="2.40.170.20">
    <property type="entry name" value="TonB-dependent receptor, beta-barrel domain"/>
    <property type="match status" value="1"/>
</dbReference>
<dbReference type="Pfam" id="PF13715">
    <property type="entry name" value="CarbopepD_reg_2"/>
    <property type="match status" value="1"/>
</dbReference>
<evidence type="ECO:0000256" key="5">
    <source>
        <dbReference type="ARBA" id="ARBA00023136"/>
    </source>
</evidence>
<dbReference type="NCBIfam" id="TIGR04057">
    <property type="entry name" value="SusC_RagA_signa"/>
    <property type="match status" value="1"/>
</dbReference>
<evidence type="ECO:0000256" key="6">
    <source>
        <dbReference type="ARBA" id="ARBA00023237"/>
    </source>
</evidence>
<dbReference type="SUPFAM" id="SSF56935">
    <property type="entry name" value="Porins"/>
    <property type="match status" value="1"/>
</dbReference>
<evidence type="ECO:0000256" key="4">
    <source>
        <dbReference type="ARBA" id="ARBA00022692"/>
    </source>
</evidence>